<feature type="region of interest" description="Disordered" evidence="5">
    <location>
        <begin position="397"/>
        <end position="423"/>
    </location>
</feature>
<dbReference type="PROSITE" id="PS50178">
    <property type="entry name" value="ZF_FYVE"/>
    <property type="match status" value="1"/>
</dbReference>
<dbReference type="InterPro" id="IPR017455">
    <property type="entry name" value="Znf_FYVE-rel"/>
</dbReference>
<dbReference type="EMBL" id="JH598491">
    <property type="status" value="NOT_ANNOTATED_CDS"/>
    <property type="molecule type" value="Genomic_DNA"/>
</dbReference>
<evidence type="ECO:0000259" key="6">
    <source>
        <dbReference type="PROSITE" id="PS50178"/>
    </source>
</evidence>
<dbReference type="eggNOG" id="ENOG502SHK2">
    <property type="taxonomic scope" value="Eukaryota"/>
</dbReference>
<reference evidence="8" key="1">
    <citation type="journal article" date="2010" name="Science">
        <title>Signatures of adaptation to obligate biotrophy in the Hyaloperonospora arabidopsidis genome.</title>
        <authorList>
            <person name="Baxter L."/>
            <person name="Tripathy S."/>
            <person name="Ishaque N."/>
            <person name="Boot N."/>
            <person name="Cabral A."/>
            <person name="Kemen E."/>
            <person name="Thines M."/>
            <person name="Ah-Fong A."/>
            <person name="Anderson R."/>
            <person name="Badejoko W."/>
            <person name="Bittner-Eddy P."/>
            <person name="Boore J.L."/>
            <person name="Chibucos M.C."/>
            <person name="Coates M."/>
            <person name="Dehal P."/>
            <person name="Delehaunty K."/>
            <person name="Dong S."/>
            <person name="Downton P."/>
            <person name="Dumas B."/>
            <person name="Fabro G."/>
            <person name="Fronick C."/>
            <person name="Fuerstenberg S.I."/>
            <person name="Fulton L."/>
            <person name="Gaulin E."/>
            <person name="Govers F."/>
            <person name="Hughes L."/>
            <person name="Humphray S."/>
            <person name="Jiang R.H."/>
            <person name="Judelson H."/>
            <person name="Kamoun S."/>
            <person name="Kyung K."/>
            <person name="Meijer H."/>
            <person name="Minx P."/>
            <person name="Morris P."/>
            <person name="Nelson J."/>
            <person name="Phuntumart V."/>
            <person name="Qutob D."/>
            <person name="Rehmany A."/>
            <person name="Rougon-Cardoso A."/>
            <person name="Ryden P."/>
            <person name="Torto-Alalibo T."/>
            <person name="Studholme D."/>
            <person name="Wang Y."/>
            <person name="Win J."/>
            <person name="Wood J."/>
            <person name="Clifton S.W."/>
            <person name="Rogers J."/>
            <person name="Van den Ackerveken G."/>
            <person name="Jones J.D."/>
            <person name="McDowell J.M."/>
            <person name="Beynon J."/>
            <person name="Tyler B.M."/>
        </authorList>
    </citation>
    <scope>NUCLEOTIDE SEQUENCE [LARGE SCALE GENOMIC DNA]</scope>
    <source>
        <strain evidence="8">Emoy2</strain>
    </source>
</reference>
<dbReference type="PANTHER" id="PTHR43102">
    <property type="entry name" value="SLR1143 PROTEIN"/>
    <property type="match status" value="1"/>
</dbReference>
<feature type="region of interest" description="Disordered" evidence="5">
    <location>
        <begin position="1"/>
        <end position="38"/>
    </location>
</feature>
<evidence type="ECO:0000256" key="5">
    <source>
        <dbReference type="SAM" id="MobiDB-lite"/>
    </source>
</evidence>
<keyword evidence="1" id="KW-0479">Metal-binding</keyword>
<reference evidence="7" key="2">
    <citation type="submission" date="2015-06" db="UniProtKB">
        <authorList>
            <consortium name="EnsemblProtists"/>
        </authorList>
    </citation>
    <scope>IDENTIFICATION</scope>
    <source>
        <strain evidence="7">Emoy2</strain>
    </source>
</reference>
<feature type="compositionally biased region" description="Basic and acidic residues" evidence="5">
    <location>
        <begin position="98"/>
        <end position="107"/>
    </location>
</feature>
<dbReference type="SUPFAM" id="SSF57903">
    <property type="entry name" value="FYVE/PHD zinc finger"/>
    <property type="match status" value="1"/>
</dbReference>
<accession>M4BP84</accession>
<dbReference type="EnsemblProtists" id="HpaT808223">
    <property type="protein sequence ID" value="HpaP808223"/>
    <property type="gene ID" value="HpaG808223"/>
</dbReference>
<dbReference type="Gene3D" id="3.30.450.40">
    <property type="match status" value="1"/>
</dbReference>
<dbReference type="OMA" id="YTNSDAM"/>
<dbReference type="AlphaFoldDB" id="M4BP84"/>
<dbReference type="HOGENOM" id="CLU_013242_1_0_1"/>
<keyword evidence="8" id="KW-1185">Reference proteome</keyword>
<dbReference type="InParanoid" id="M4BP84"/>
<evidence type="ECO:0000313" key="8">
    <source>
        <dbReference type="Proteomes" id="UP000011713"/>
    </source>
</evidence>
<evidence type="ECO:0000256" key="1">
    <source>
        <dbReference type="ARBA" id="ARBA00022723"/>
    </source>
</evidence>
<dbReference type="GO" id="GO:0008270">
    <property type="term" value="F:zinc ion binding"/>
    <property type="evidence" value="ECO:0007669"/>
    <property type="project" value="UniProtKB-KW"/>
</dbReference>
<keyword evidence="2 4" id="KW-0863">Zinc-finger</keyword>
<dbReference type="SUPFAM" id="SSF55781">
    <property type="entry name" value="GAF domain-like"/>
    <property type="match status" value="1"/>
</dbReference>
<dbReference type="PANTHER" id="PTHR43102:SF2">
    <property type="entry name" value="GAF DOMAIN-CONTAINING PROTEIN"/>
    <property type="match status" value="1"/>
</dbReference>
<organism evidence="7 8">
    <name type="scientific">Hyaloperonospora arabidopsidis (strain Emoy2)</name>
    <name type="common">Downy mildew agent</name>
    <name type="synonym">Peronospora arabidopsidis</name>
    <dbReference type="NCBI Taxonomy" id="559515"/>
    <lineage>
        <taxon>Eukaryota</taxon>
        <taxon>Sar</taxon>
        <taxon>Stramenopiles</taxon>
        <taxon>Oomycota</taxon>
        <taxon>Peronosporomycetes</taxon>
        <taxon>Peronosporales</taxon>
        <taxon>Peronosporaceae</taxon>
        <taxon>Hyaloperonospora</taxon>
    </lineage>
</organism>
<evidence type="ECO:0000256" key="4">
    <source>
        <dbReference type="PROSITE-ProRule" id="PRU00091"/>
    </source>
</evidence>
<dbReference type="VEuPathDB" id="FungiDB:HpaG808223"/>
<feature type="compositionally biased region" description="Acidic residues" evidence="5">
    <location>
        <begin position="112"/>
        <end position="122"/>
    </location>
</feature>
<dbReference type="InterPro" id="IPR011011">
    <property type="entry name" value="Znf_FYVE_PHD"/>
</dbReference>
<proteinExistence type="predicted"/>
<dbReference type="InterPro" id="IPR029016">
    <property type="entry name" value="GAF-like_dom_sf"/>
</dbReference>
<protein>
    <recommendedName>
        <fullName evidence="6">FYVE-type domain-containing protein</fullName>
    </recommendedName>
</protein>
<evidence type="ECO:0000313" key="7">
    <source>
        <dbReference type="EnsemblProtists" id="HpaP808223"/>
    </source>
</evidence>
<evidence type="ECO:0000256" key="2">
    <source>
        <dbReference type="ARBA" id="ARBA00022771"/>
    </source>
</evidence>
<feature type="domain" description="FYVE-type" evidence="6">
    <location>
        <begin position="537"/>
        <end position="605"/>
    </location>
</feature>
<dbReference type="Pfam" id="PF01590">
    <property type="entry name" value="GAF"/>
    <property type="match status" value="1"/>
</dbReference>
<dbReference type="CDD" id="cd00065">
    <property type="entry name" value="FYVE_like_SF"/>
    <property type="match status" value="1"/>
</dbReference>
<feature type="region of interest" description="Disordered" evidence="5">
    <location>
        <begin position="722"/>
        <end position="743"/>
    </location>
</feature>
<keyword evidence="3" id="KW-0862">Zinc</keyword>
<dbReference type="Proteomes" id="UP000011713">
    <property type="component" value="Unassembled WGS sequence"/>
</dbReference>
<feature type="region of interest" description="Disordered" evidence="5">
    <location>
        <begin position="94"/>
        <end position="152"/>
    </location>
</feature>
<dbReference type="InterPro" id="IPR003018">
    <property type="entry name" value="GAF"/>
</dbReference>
<sequence>MGRQSLEIALDEQTNQPIDQPRSVEEALQPTDPFNQPPTPISFDDPCIHTASSSCTVHAEQRVDTLEPTLVDHGKRPSPDVHLPMRFCPVVVAPRVDSAPKKNRDTNRNNNSDEDDTDDGYDDREAFNEVLATRTKVRATPLPSRQKPRRDLSTSMIANGASSTSVAMMDPGASYDSGKSSTTYEFTTPCSEKLLSWNGYGDSRYQRPPTIESRRDSARWSDKRVHELGLAAASKVNWDDLDLELATASAASVGNQRGSSCVWKPKKFRRSGGTEMKVFSRPTVRDHRHQTRWGPKGFAILAEGSLPCTVQELRLVFRVASSDTFRDIMRCLYRREFIDGDLLRTINLQRGSSGDPARAFEDRELTIKTATFESRHRVFSKKTSLCFLELLHPRDRAKEEQSSARRTAVSSPRLGTPPRPGFTRTMVSVARPSLVLDKGRPLPSRSQLLLHVPNVIINYSFEEDPSGYGTRVVFHGEYLPPNAHDAFKRAGHERRHARRWILHLAVSCQRYLLVVRRRRLGMQVMVNSTCFSAETLAASASYCACCYRSFSSFLKRSRKRLCCLCGFVVCDKCAHVQEREHCARGDVRPQIEQVRVCERCLLRVDQARYTAITEDDLHPARVIPDVCAPASRPNSTPGGRARTDTSRHIRPNFRTRPASLNGLLLEILADATAGGPAQQQRKESVLRVMKDIVNEDRAQRRASLARSRSLSLDASARGLLLQSERSGDMQSEEENGDDDSCVGSARRRLGRMWGAAPCYEDDYPLANADSRSYRIQFPDNEEEAIVLPVPTNEHQRLQLIRGQQLNDLGNVPELDIICTLASKELDCAMSMVTVVDKAKLHVLASSDPTITAGESFPRAQALCAQTILDRNPLVACHVQADVRFSAMSIVRRMGINFYCGFPLLGSDGETVIGSVCCADPQGRSLTRSQYSAMSSLASTASRVVQRIAKQRAVRESVKA</sequence>
<name>M4BP84_HYAAE</name>
<evidence type="ECO:0000256" key="3">
    <source>
        <dbReference type="ARBA" id="ARBA00022833"/>
    </source>
</evidence>
<feature type="compositionally biased region" description="Acidic residues" evidence="5">
    <location>
        <begin position="730"/>
        <end position="740"/>
    </location>
</feature>